<accession>A0ABR1NZ00</accession>
<feature type="region of interest" description="Disordered" evidence="1">
    <location>
        <begin position="93"/>
        <end position="117"/>
    </location>
</feature>
<sequence>MAILVENNVAIIVGSMPAVATFVRIYVSESTIIKTLRSKIRLTHDTELSKDPRSSLRKPNLATFGSPNVQRPGNYELTDPTITAAQVIPDEQYLLSRNHTAESHHPNAHPNSTERLV</sequence>
<dbReference type="Proteomes" id="UP001430848">
    <property type="component" value="Unassembled WGS sequence"/>
</dbReference>
<evidence type="ECO:0000313" key="2">
    <source>
        <dbReference type="EMBL" id="KAK7720572.1"/>
    </source>
</evidence>
<proteinExistence type="predicted"/>
<evidence type="ECO:0000313" key="3">
    <source>
        <dbReference type="Proteomes" id="UP001430848"/>
    </source>
</evidence>
<feature type="region of interest" description="Disordered" evidence="1">
    <location>
        <begin position="45"/>
        <end position="80"/>
    </location>
</feature>
<protein>
    <submittedName>
        <fullName evidence="2">Uncharacterized protein</fullName>
    </submittedName>
</protein>
<evidence type="ECO:0000256" key="1">
    <source>
        <dbReference type="SAM" id="MobiDB-lite"/>
    </source>
</evidence>
<gene>
    <name evidence="2" type="ORF">SLS63_009790</name>
</gene>
<dbReference type="EMBL" id="JAKNSF020000074">
    <property type="protein sequence ID" value="KAK7720572.1"/>
    <property type="molecule type" value="Genomic_DNA"/>
</dbReference>
<reference evidence="2 3" key="1">
    <citation type="submission" date="2024-02" db="EMBL/GenBank/DDBJ databases">
        <title>De novo assembly and annotation of 12 fungi associated with fruit tree decline syndrome in Ontario, Canada.</title>
        <authorList>
            <person name="Sulman M."/>
            <person name="Ellouze W."/>
            <person name="Ilyukhin E."/>
        </authorList>
    </citation>
    <scope>NUCLEOTIDE SEQUENCE [LARGE SCALE GENOMIC DNA]</scope>
    <source>
        <strain evidence="2 3">M169</strain>
    </source>
</reference>
<name>A0ABR1NZ00_DIAER</name>
<keyword evidence="3" id="KW-1185">Reference proteome</keyword>
<organism evidence="2 3">
    <name type="scientific">Diaporthe eres</name>
    <name type="common">Phomopsis oblonga</name>
    <dbReference type="NCBI Taxonomy" id="83184"/>
    <lineage>
        <taxon>Eukaryota</taxon>
        <taxon>Fungi</taxon>
        <taxon>Dikarya</taxon>
        <taxon>Ascomycota</taxon>
        <taxon>Pezizomycotina</taxon>
        <taxon>Sordariomycetes</taxon>
        <taxon>Sordariomycetidae</taxon>
        <taxon>Diaporthales</taxon>
        <taxon>Diaporthaceae</taxon>
        <taxon>Diaporthe</taxon>
        <taxon>Diaporthe eres species complex</taxon>
    </lineage>
</organism>
<comment type="caution">
    <text evidence="2">The sequence shown here is derived from an EMBL/GenBank/DDBJ whole genome shotgun (WGS) entry which is preliminary data.</text>
</comment>
<feature type="compositionally biased region" description="Basic and acidic residues" evidence="1">
    <location>
        <begin position="45"/>
        <end position="54"/>
    </location>
</feature>